<dbReference type="EMBL" id="ACFU01000016">
    <property type="protein sequence ID" value="EEF13644.1"/>
    <property type="molecule type" value="Genomic_DNA"/>
</dbReference>
<keyword evidence="2" id="KW-1185">Reference proteome</keyword>
<sequence>MRAKFKPKICKITADKFAFGNVNKAGRLNFKNLQAVKIWQKIYQSRPHRNEVNLCELKASRKSSKFKKN</sequence>
<organism evidence="1 2">
    <name type="scientific">Campylobacter rectus RM3267</name>
    <dbReference type="NCBI Taxonomy" id="553218"/>
    <lineage>
        <taxon>Bacteria</taxon>
        <taxon>Pseudomonadati</taxon>
        <taxon>Campylobacterota</taxon>
        <taxon>Epsilonproteobacteria</taxon>
        <taxon>Campylobacterales</taxon>
        <taxon>Campylobacteraceae</taxon>
        <taxon>Campylobacter</taxon>
    </lineage>
</organism>
<dbReference type="AlphaFoldDB" id="B9D2X8"/>
<dbReference type="Proteomes" id="UP000003082">
    <property type="component" value="Unassembled WGS sequence"/>
</dbReference>
<comment type="caution">
    <text evidence="1">The sequence shown here is derived from an EMBL/GenBank/DDBJ whole genome shotgun (WGS) entry which is preliminary data.</text>
</comment>
<protein>
    <submittedName>
        <fullName evidence="1">Uncharacterized protein</fullName>
    </submittedName>
</protein>
<name>B9D2X8_CAMRE</name>
<gene>
    <name evidence="1" type="ORF">CAMRE0001_0501</name>
</gene>
<evidence type="ECO:0000313" key="1">
    <source>
        <dbReference type="EMBL" id="EEF13644.1"/>
    </source>
</evidence>
<dbReference type="STRING" id="553218.CAMRE0001_0501"/>
<reference evidence="1 2" key="1">
    <citation type="submission" date="2008-08" db="EMBL/GenBank/DDBJ databases">
        <authorList>
            <person name="Madupu R."/>
            <person name="Durkin A.S."/>
            <person name="Torralba M."/>
            <person name="Methe B."/>
            <person name="Sutton G.G."/>
            <person name="Strausberg R.L."/>
            <person name="Nelson K.E."/>
        </authorList>
    </citation>
    <scope>NUCLEOTIDE SEQUENCE [LARGE SCALE GENOMIC DNA]</scope>
    <source>
        <strain evidence="1 2">RM3267</strain>
    </source>
</reference>
<proteinExistence type="predicted"/>
<accession>B9D2X8</accession>
<evidence type="ECO:0000313" key="2">
    <source>
        <dbReference type="Proteomes" id="UP000003082"/>
    </source>
</evidence>